<proteinExistence type="predicted"/>
<dbReference type="InterPro" id="IPR036465">
    <property type="entry name" value="vWFA_dom_sf"/>
</dbReference>
<name>A0AAU7DK72_9BACT</name>
<feature type="chain" id="PRO_5043930008" evidence="1">
    <location>
        <begin position="20"/>
        <end position="717"/>
    </location>
</feature>
<dbReference type="EMBL" id="CP121196">
    <property type="protein sequence ID" value="XBH17480.1"/>
    <property type="molecule type" value="Genomic_DNA"/>
</dbReference>
<dbReference type="NCBIfam" id="TIGR03436">
    <property type="entry name" value="acidobact_VWFA"/>
    <property type="match status" value="1"/>
</dbReference>
<evidence type="ECO:0000313" key="2">
    <source>
        <dbReference type="EMBL" id="XBH17480.1"/>
    </source>
</evidence>
<evidence type="ECO:0000256" key="1">
    <source>
        <dbReference type="SAM" id="SignalP"/>
    </source>
</evidence>
<dbReference type="Gene3D" id="3.40.50.410">
    <property type="entry name" value="von Willebrand factor, type A domain"/>
    <property type="match status" value="1"/>
</dbReference>
<dbReference type="RefSeq" id="WP_348262705.1">
    <property type="nucleotide sequence ID" value="NZ_CP121196.1"/>
</dbReference>
<dbReference type="InterPro" id="IPR017802">
    <property type="entry name" value="VWFA-rel_acidobac-type"/>
</dbReference>
<protein>
    <submittedName>
        <fullName evidence="2">VWA domain-containing protein</fullName>
    </submittedName>
</protein>
<reference evidence="2" key="1">
    <citation type="submission" date="2023-03" db="EMBL/GenBank/DDBJ databases">
        <title>Edaphobacter sp.</title>
        <authorList>
            <person name="Huber K.J."/>
            <person name="Papendorf J."/>
            <person name="Pilke C."/>
            <person name="Bunk B."/>
            <person name="Sproeer C."/>
            <person name="Pester M."/>
        </authorList>
    </citation>
    <scope>NUCLEOTIDE SEQUENCE</scope>
    <source>
        <strain evidence="2">DSM 110680</strain>
    </source>
</reference>
<sequence length="717" mass="78697">MRRLAALLLASIFAISSTAQQIGQNRSGDAQDNYTMSVKVQLVVEAVVVKDKQGNPVHGLTAKDFTLTEDNVPQTIKFCEHQDLAEIAKPLPPSKRSDEDLKIYKRLAREKIAPETTDNERYKNRRLLALYFDMSAMRPADQLRALQAAEQFIRTQMTSVDLVSLMRYNAGSVDILQDFTQDRDRLLSILETLIVGEGQESAEEVDDASSADTGAAFGQDDSEFNIFNTDRQLSALQTASRMLGQLNEKKSLIYFAGGMRLNGVDNQAQMHATVDAAIKAGVTIWAIDARGLVAQAPLGDATQGSQGNSGVYTGAAANAVTANFQYSQDTLYSLAADTGGKALLDTNDLDHGIVQAQDSIGDYYIIGYYTTNPARNGRFRRVKIALSQNLEAKLDYRQGYYADKEFTKFTAVDKERQLEDALMLEDPVTELSIAMEVDHFQINRAEYFVPIVVKIPGRELALAKRGGAEHTLIDFVGEIKDMVGGTTVSNVRDFVNIKLSDATAAELAHRPIEYDTGFTLLPGKYMIKFLARDDETGRIGTYQTTFVIPNLNKEDKRVPISSVVLSSQRVELKNALYDAAKAKDRAKDDAVNPLVQDGKKLVPSVTRVFNQNRDIYVYLQAYKPPPPAASGTMPTTPQPATQPLMAFVTLYSNGAEALKTQPIAVAPNSATRLGITPLNFDLSAASLKPGQYECQVTVLDPATSKAAFWRAPIVIAQ</sequence>
<keyword evidence="1" id="KW-0732">Signal</keyword>
<accession>A0AAU7DK72</accession>
<organism evidence="2">
    <name type="scientific">Telmatobacter sp. DSM 110680</name>
    <dbReference type="NCBI Taxonomy" id="3036704"/>
    <lineage>
        <taxon>Bacteria</taxon>
        <taxon>Pseudomonadati</taxon>
        <taxon>Acidobacteriota</taxon>
        <taxon>Terriglobia</taxon>
        <taxon>Terriglobales</taxon>
        <taxon>Acidobacteriaceae</taxon>
        <taxon>Telmatobacter</taxon>
    </lineage>
</organism>
<feature type="signal peptide" evidence="1">
    <location>
        <begin position="1"/>
        <end position="19"/>
    </location>
</feature>
<gene>
    <name evidence="2" type="ORF">P8935_23305</name>
</gene>
<dbReference type="AlphaFoldDB" id="A0AAU7DK72"/>